<feature type="compositionally biased region" description="Gly residues" evidence="1">
    <location>
        <begin position="258"/>
        <end position="267"/>
    </location>
</feature>
<feature type="region of interest" description="Disordered" evidence="1">
    <location>
        <begin position="401"/>
        <end position="516"/>
    </location>
</feature>
<feature type="compositionally biased region" description="Gly residues" evidence="1">
    <location>
        <begin position="431"/>
        <end position="449"/>
    </location>
</feature>
<evidence type="ECO:0000256" key="1">
    <source>
        <dbReference type="SAM" id="MobiDB-lite"/>
    </source>
</evidence>
<sequence length="516" mass="49623">MSSGDSGYTDYEYIPATMCVNAKHETNFAELDMDTMKEMVKASSPHEVHNVARGWSDVHNQLVGGSGGGIKGAFDAAVNEVLQSWHGAAAEKFKAQAQIISKKIGDSAMYADYTSKAMTNAASVLEQLKPDIESMEKPSTANSIVNAIEDGGDRDDSGLKRDLANPNMTTQQALDNNSGSLSAGKEQQLRMAVKMEQLGAAYVSQAKAMGTWRKTGQVHEREDYPGPPDGSPPPPIPMPISSGSTAPRQVGRPSISGMGQGPGGSSGGLKAPKLPATPNTPGISGGIGAPAPGTGSLGPKVNTGLESFTPPSGGGGGGGTTGIGGGAGGLGGGAHGGGGIGGGAGTGSLGGGGGIGGGAGGLIGGSGGSKGAGAGIKGSGAGAGAGGAGAAGRGAGRPGMPGMGGAAGAKGGGAKGAGGGRGAPLARQKGGIIGGGSGKAGAAGQGGSGLHRSRGGAQAGAAGAGGRRPAGMAGAPGAHGAKGKDNKGQNGERPDYLVEDEETWTPERNIAPKVIE</sequence>
<feature type="compositionally biased region" description="Low complexity" evidence="1">
    <location>
        <begin position="469"/>
        <end position="479"/>
    </location>
</feature>
<evidence type="ECO:0008006" key="4">
    <source>
        <dbReference type="Google" id="ProtNLM"/>
    </source>
</evidence>
<evidence type="ECO:0000313" key="2">
    <source>
        <dbReference type="EMBL" id="SHN01181.1"/>
    </source>
</evidence>
<gene>
    <name evidence="2" type="ORF">SAMN05216268_117177</name>
</gene>
<accession>A0A9X8N518</accession>
<organism evidence="2 3">
    <name type="scientific">Streptomyces yunnanensis</name>
    <dbReference type="NCBI Taxonomy" id="156453"/>
    <lineage>
        <taxon>Bacteria</taxon>
        <taxon>Bacillati</taxon>
        <taxon>Actinomycetota</taxon>
        <taxon>Actinomycetes</taxon>
        <taxon>Kitasatosporales</taxon>
        <taxon>Streptomycetaceae</taxon>
        <taxon>Streptomyces</taxon>
    </lineage>
</organism>
<feature type="region of interest" description="Disordered" evidence="1">
    <location>
        <begin position="211"/>
        <end position="323"/>
    </location>
</feature>
<dbReference type="Proteomes" id="UP000184388">
    <property type="component" value="Unassembled WGS sequence"/>
</dbReference>
<evidence type="ECO:0000313" key="3">
    <source>
        <dbReference type="Proteomes" id="UP000184388"/>
    </source>
</evidence>
<feature type="compositionally biased region" description="Pro residues" evidence="1">
    <location>
        <begin position="225"/>
        <end position="238"/>
    </location>
</feature>
<feature type="compositionally biased region" description="Gly residues" evidence="1">
    <location>
        <begin position="401"/>
        <end position="422"/>
    </location>
</feature>
<comment type="caution">
    <text evidence="2">The sequence shown here is derived from an EMBL/GenBank/DDBJ whole genome shotgun (WGS) entry which is preliminary data.</text>
</comment>
<protein>
    <recommendedName>
        <fullName evidence="4">PPE family protein</fullName>
    </recommendedName>
</protein>
<proteinExistence type="predicted"/>
<feature type="compositionally biased region" description="Gly residues" evidence="1">
    <location>
        <begin position="312"/>
        <end position="323"/>
    </location>
</feature>
<reference evidence="3" key="1">
    <citation type="submission" date="2016-11" db="EMBL/GenBank/DDBJ databases">
        <authorList>
            <person name="Jaros S."/>
            <person name="Januszkiewicz K."/>
            <person name="Wedrychowicz H."/>
        </authorList>
    </citation>
    <scope>NUCLEOTIDE SEQUENCE [LARGE SCALE GENOMIC DNA]</scope>
    <source>
        <strain evidence="3">CGMCC 4.3555</strain>
    </source>
</reference>
<dbReference type="RefSeq" id="WP_073447764.1">
    <property type="nucleotide sequence ID" value="NZ_FRBK01000017.1"/>
</dbReference>
<dbReference type="AlphaFoldDB" id="A0A9X8N518"/>
<feature type="compositionally biased region" description="Basic and acidic residues" evidence="1">
    <location>
        <begin position="482"/>
        <end position="496"/>
    </location>
</feature>
<name>A0A9X8N518_9ACTN</name>
<dbReference type="EMBL" id="FRBK01000017">
    <property type="protein sequence ID" value="SHN01181.1"/>
    <property type="molecule type" value="Genomic_DNA"/>
</dbReference>